<dbReference type="SMART" id="SM00267">
    <property type="entry name" value="GGDEF"/>
    <property type="match status" value="1"/>
</dbReference>
<dbReference type="OrthoDB" id="9812260at2"/>
<name>A0A128F3X8_9GAMM</name>
<dbReference type="InterPro" id="IPR035965">
    <property type="entry name" value="PAS-like_dom_sf"/>
</dbReference>
<accession>A0A128F3X8</accession>
<reference evidence="5" key="1">
    <citation type="submission" date="2016-02" db="EMBL/GenBank/DDBJ databases">
        <authorList>
            <person name="Rodrigo-Torres Lidia"/>
            <person name="Arahal R.David."/>
        </authorList>
    </citation>
    <scope>NUCLEOTIDE SEQUENCE [LARGE SCALE GENOMIC DNA]</scope>
    <source>
        <strain evidence="5">CECT 9029</strain>
    </source>
</reference>
<dbReference type="Pfam" id="PF17152">
    <property type="entry name" value="CHASE8"/>
    <property type="match status" value="1"/>
</dbReference>
<dbReference type="Pfam" id="PF00990">
    <property type="entry name" value="GGDEF"/>
    <property type="match status" value="1"/>
</dbReference>
<evidence type="ECO:0000259" key="3">
    <source>
        <dbReference type="PROSITE" id="PS50887"/>
    </source>
</evidence>
<dbReference type="PROSITE" id="PS50887">
    <property type="entry name" value="GGDEF"/>
    <property type="match status" value="1"/>
</dbReference>
<evidence type="ECO:0000256" key="1">
    <source>
        <dbReference type="SAM" id="Phobius"/>
    </source>
</evidence>
<dbReference type="STRING" id="1796497.GCE9029_02658"/>
<dbReference type="CDD" id="cd06225">
    <property type="entry name" value="HAMP"/>
    <property type="match status" value="1"/>
</dbReference>
<feature type="domain" description="GGDEF" evidence="3">
    <location>
        <begin position="504"/>
        <end position="635"/>
    </location>
</feature>
<dbReference type="RefSeq" id="WP_062663701.1">
    <property type="nucleotide sequence ID" value="NZ_FIZX01000002.1"/>
</dbReference>
<dbReference type="CDD" id="cd01949">
    <property type="entry name" value="GGDEF"/>
    <property type="match status" value="1"/>
</dbReference>
<dbReference type="AlphaFoldDB" id="A0A128F3X8"/>
<protein>
    <submittedName>
        <fullName evidence="4">Putative diguanylate cyclase YdaM</fullName>
        <ecNumber evidence="4">2.7.7.65</ecNumber>
    </submittedName>
</protein>
<keyword evidence="1" id="KW-0812">Transmembrane</keyword>
<dbReference type="Pfam" id="PF13188">
    <property type="entry name" value="PAS_8"/>
    <property type="match status" value="1"/>
</dbReference>
<gene>
    <name evidence="4" type="primary">ydaM_5</name>
    <name evidence="4" type="ORF">GCE9029_02658</name>
</gene>
<evidence type="ECO:0000313" key="4">
    <source>
        <dbReference type="EMBL" id="CZF81508.1"/>
    </source>
</evidence>
<keyword evidence="4" id="KW-0808">Transferase</keyword>
<dbReference type="PROSITE" id="PS50885">
    <property type="entry name" value="HAMP"/>
    <property type="match status" value="1"/>
</dbReference>
<dbReference type="GO" id="GO:0016020">
    <property type="term" value="C:membrane"/>
    <property type="evidence" value="ECO:0007669"/>
    <property type="project" value="InterPro"/>
</dbReference>
<dbReference type="InterPro" id="IPR003660">
    <property type="entry name" value="HAMP_dom"/>
</dbReference>
<dbReference type="InterPro" id="IPR000160">
    <property type="entry name" value="GGDEF_dom"/>
</dbReference>
<evidence type="ECO:0000259" key="2">
    <source>
        <dbReference type="PROSITE" id="PS50885"/>
    </source>
</evidence>
<dbReference type="PANTHER" id="PTHR44757">
    <property type="entry name" value="DIGUANYLATE CYCLASE DGCP"/>
    <property type="match status" value="1"/>
</dbReference>
<keyword evidence="1" id="KW-0472">Membrane</keyword>
<dbReference type="EC" id="2.7.7.65" evidence="4"/>
<feature type="domain" description="HAMP" evidence="2">
    <location>
        <begin position="180"/>
        <end position="233"/>
    </location>
</feature>
<dbReference type="GO" id="GO:0052621">
    <property type="term" value="F:diguanylate cyclase activity"/>
    <property type="evidence" value="ECO:0007669"/>
    <property type="project" value="UniProtKB-EC"/>
</dbReference>
<organism evidence="4 5">
    <name type="scientific">Grimontia celer</name>
    <dbReference type="NCBI Taxonomy" id="1796497"/>
    <lineage>
        <taxon>Bacteria</taxon>
        <taxon>Pseudomonadati</taxon>
        <taxon>Pseudomonadota</taxon>
        <taxon>Gammaproteobacteria</taxon>
        <taxon>Vibrionales</taxon>
        <taxon>Vibrionaceae</taxon>
        <taxon>Grimontia</taxon>
    </lineage>
</organism>
<dbReference type="InterPro" id="IPR000014">
    <property type="entry name" value="PAS"/>
</dbReference>
<feature type="transmembrane region" description="Helical" evidence="1">
    <location>
        <begin position="15"/>
        <end position="34"/>
    </location>
</feature>
<dbReference type="InterPro" id="IPR043128">
    <property type="entry name" value="Rev_trsase/Diguanyl_cyclase"/>
</dbReference>
<dbReference type="InterPro" id="IPR029787">
    <property type="entry name" value="Nucleotide_cyclase"/>
</dbReference>
<dbReference type="Gene3D" id="3.30.70.270">
    <property type="match status" value="1"/>
</dbReference>
<dbReference type="SUPFAM" id="SSF55073">
    <property type="entry name" value="Nucleotide cyclase"/>
    <property type="match status" value="1"/>
</dbReference>
<dbReference type="SMART" id="SM00304">
    <property type="entry name" value="HAMP"/>
    <property type="match status" value="1"/>
</dbReference>
<dbReference type="NCBIfam" id="TIGR00254">
    <property type="entry name" value="GGDEF"/>
    <property type="match status" value="1"/>
</dbReference>
<dbReference type="PANTHER" id="PTHR44757:SF2">
    <property type="entry name" value="BIOFILM ARCHITECTURE MAINTENANCE PROTEIN MBAA"/>
    <property type="match status" value="1"/>
</dbReference>
<keyword evidence="5" id="KW-1185">Reference proteome</keyword>
<proteinExistence type="predicted"/>
<keyword evidence="4" id="KW-0548">Nucleotidyltransferase</keyword>
<feature type="transmembrane region" description="Helical" evidence="1">
    <location>
        <begin position="156"/>
        <end position="178"/>
    </location>
</feature>
<sequence length="643" mass="71983">MILRWLNNLPLRIKLVLPTWLLMTSGVVLLGFAIEKIAEDKMEQSLIGRTEILTNAAAVNLTAALAFEDQRTAFEQLEALRVDPDLIGARVLKSNRTEFASVMDLPSDCHPTDASIMCSDTNFERVKKPIVLGQEILGFIEVYVSREAIEEERHFLVGYLTAGTSLLSLLALVFAQMLHRLVSHPLASLHQSMSSMLRLGVFGRAIPVKHKDELGQLTACFNDLISNLSERDYQLKQTLNQLENKSQYIGEVLDTMEDGVMVIAPGDVVTYFNPAAEYLLRRVNCSPRNLTKLLRTFEPVSRVHALSHAIDKHQPMRGIELTHTATGKVFQVSTQPMAAAQHSLVQFDDVTDQREAEQRRKLAELIFDKSQDATLVMSRDLTIKTQNAACIHTFGVHHSWHTMSTDASYRLSYAELKTLLTTGNMEWHRMLSGHGGIDIPCQVVARTLTNHRGRVEGFVITIVDLSAEMEIKRLNYIANHDALTGLANRAHALDKLTQDHDKERDMHVLFIDLDGFKSVNDQFGHQVGDELLKVVAERLKSSVSRRDFVSRLSGDEFLIALYGNVPVDTVANRLLEKLSDEIVINNCKPKVSASIGVRYWSANDPSSLAQVIEQADKAMYDAKANGKNRFSMSEKNAITTKLV</sequence>
<dbReference type="SUPFAM" id="SSF55785">
    <property type="entry name" value="PYP-like sensor domain (PAS domain)"/>
    <property type="match status" value="1"/>
</dbReference>
<dbReference type="EMBL" id="FIZX01000002">
    <property type="protein sequence ID" value="CZF81508.1"/>
    <property type="molecule type" value="Genomic_DNA"/>
</dbReference>
<keyword evidence="1" id="KW-1133">Transmembrane helix</keyword>
<dbReference type="Gene3D" id="3.30.450.20">
    <property type="entry name" value="PAS domain"/>
    <property type="match status" value="1"/>
</dbReference>
<dbReference type="InterPro" id="IPR052155">
    <property type="entry name" value="Biofilm_reg_signaling"/>
</dbReference>
<dbReference type="GO" id="GO:0007165">
    <property type="term" value="P:signal transduction"/>
    <property type="evidence" value="ECO:0007669"/>
    <property type="project" value="InterPro"/>
</dbReference>
<dbReference type="Proteomes" id="UP000071641">
    <property type="component" value="Unassembled WGS sequence"/>
</dbReference>
<dbReference type="InterPro" id="IPR033417">
    <property type="entry name" value="CHASE8"/>
</dbReference>
<dbReference type="Gene3D" id="6.10.340.10">
    <property type="match status" value="1"/>
</dbReference>
<evidence type="ECO:0000313" key="5">
    <source>
        <dbReference type="Proteomes" id="UP000071641"/>
    </source>
</evidence>